<comment type="caution">
    <text evidence="9">The sequence shown here is derived from an EMBL/GenBank/DDBJ whole genome shotgun (WGS) entry which is preliminary data.</text>
</comment>
<comment type="similarity">
    <text evidence="2">Belongs to the PheA/TfdB FAD monooxygenase family.</text>
</comment>
<evidence type="ECO:0000256" key="2">
    <source>
        <dbReference type="ARBA" id="ARBA00007801"/>
    </source>
</evidence>
<dbReference type="InterPro" id="IPR002938">
    <property type="entry name" value="FAD-bd"/>
</dbReference>
<keyword evidence="3" id="KW-0285">Flavoprotein</keyword>
<feature type="domain" description="Phenol hydroxylase-like C-terminal dimerisation" evidence="8">
    <location>
        <begin position="459"/>
        <end position="650"/>
    </location>
</feature>
<dbReference type="InterPro" id="IPR012941">
    <property type="entry name" value="Phe_hydrox_C_dim_dom"/>
</dbReference>
<keyword evidence="5" id="KW-0560">Oxidoreductase</keyword>
<dbReference type="SUPFAM" id="SSF52833">
    <property type="entry name" value="Thioredoxin-like"/>
    <property type="match status" value="1"/>
</dbReference>
<keyword evidence="4" id="KW-0274">FAD</keyword>
<keyword evidence="9" id="KW-0503">Monooxygenase</keyword>
<dbReference type="Gene3D" id="3.40.30.20">
    <property type="match status" value="1"/>
</dbReference>
<name>A0ABS9U0D8_9MICC</name>
<evidence type="ECO:0000256" key="6">
    <source>
        <dbReference type="SAM" id="MobiDB-lite"/>
    </source>
</evidence>
<dbReference type="Gene3D" id="3.30.9.10">
    <property type="entry name" value="D-Amino Acid Oxidase, subunit A, domain 2"/>
    <property type="match status" value="1"/>
</dbReference>
<dbReference type="InterPro" id="IPR036188">
    <property type="entry name" value="FAD/NAD-bd_sf"/>
</dbReference>
<dbReference type="Gene3D" id="3.50.50.60">
    <property type="entry name" value="FAD/NAD(P)-binding domain"/>
    <property type="match status" value="1"/>
</dbReference>
<evidence type="ECO:0000256" key="3">
    <source>
        <dbReference type="ARBA" id="ARBA00022630"/>
    </source>
</evidence>
<feature type="domain" description="FAD-binding" evidence="7">
    <location>
        <begin position="41"/>
        <end position="414"/>
    </location>
</feature>
<dbReference type="PANTHER" id="PTHR43004">
    <property type="entry name" value="TRK SYSTEM POTASSIUM UPTAKE PROTEIN"/>
    <property type="match status" value="1"/>
</dbReference>
<evidence type="ECO:0000256" key="1">
    <source>
        <dbReference type="ARBA" id="ARBA00001974"/>
    </source>
</evidence>
<dbReference type="InterPro" id="IPR036249">
    <property type="entry name" value="Thioredoxin-like_sf"/>
</dbReference>
<evidence type="ECO:0000256" key="5">
    <source>
        <dbReference type="ARBA" id="ARBA00023002"/>
    </source>
</evidence>
<evidence type="ECO:0000313" key="10">
    <source>
        <dbReference type="Proteomes" id="UP001202922"/>
    </source>
</evidence>
<evidence type="ECO:0000313" key="9">
    <source>
        <dbReference type="EMBL" id="MCH6470134.1"/>
    </source>
</evidence>
<evidence type="ECO:0000259" key="8">
    <source>
        <dbReference type="Pfam" id="PF07976"/>
    </source>
</evidence>
<sequence>MSGLGAFVQFYLDGYRPGDPEIRPAAPSARPPAGSGELPEEVDVLVVGTGPAGLVLAAQLAQFPGITTRVVERRTSPLELGQADGVACRTVEMFNAFGLAEKLVREGYWVNETTFWSPAPEGGLMRTGRVQDVADGLSEYPHVIVNQARMQDYLLEHMRKSPSRLEPDYGMEATAIEVLPAGDHPVKATLRRTGGAADDGEARDVVVRAKYVVGCDGARSAVRRSLGIGLRGDARNHAWGVMDLLAVTDFPDIRLKSVIQSAHGGSILLIPREGGYLVRLYVDLGDHDPGDRDARARFTPESLIGAAQRILHPYTLEVKDIAWWSVYEVGQRIADRFDDVPESERGSRSPRVFIAGDACHTHSAKAGQGMNVSMQDGFNLGWKLAAVLEGRSPESLLHTYAQERRAVAQELIDFDLRWSTAMAAKPKDPDSPGAGGIDAQERQRLFTEGGRFTAGFATEYAPGPLTGSGEHQSLATGFPVGQRFHSAPVIRLADAKPLGLGHVAEADGRWRIYAFADADDPQSPESGFARLCAFLAESEHSPVRLFTPEGADSDAVFDVRAVFQQDHHTLEIGTMPQFLTPRKGPFRLVDYEKMFTPDPTPGQDIFDARGIDRARGAVVVVRPDQYVAAVLPLDAHQELGNFFAQTMLVQRRLPDSSDLCRRGDRAPLCSVVTTPARSSAPPPTSSGWGSSPKASHAAAIPTGGTSSV</sequence>
<dbReference type="SUPFAM" id="SSF54373">
    <property type="entry name" value="FAD-linked reductases, C-terminal domain"/>
    <property type="match status" value="1"/>
</dbReference>
<reference evidence="9 10" key="1">
    <citation type="submission" date="2022-03" db="EMBL/GenBank/DDBJ databases">
        <title>Sinomonas sp. isolated from a soil.</title>
        <authorList>
            <person name="Han J."/>
            <person name="Kim D.-U."/>
        </authorList>
    </citation>
    <scope>NUCLEOTIDE SEQUENCE [LARGE SCALE GENOMIC DNA]</scope>
    <source>
        <strain evidence="9 10">5-5</strain>
    </source>
</reference>
<dbReference type="CDD" id="cd02979">
    <property type="entry name" value="PHOX_C"/>
    <property type="match status" value="1"/>
</dbReference>
<dbReference type="InterPro" id="IPR050641">
    <property type="entry name" value="RIFMO-like"/>
</dbReference>
<evidence type="ECO:0000256" key="4">
    <source>
        <dbReference type="ARBA" id="ARBA00022827"/>
    </source>
</evidence>
<proteinExistence type="inferred from homology"/>
<dbReference type="GO" id="GO:0004497">
    <property type="term" value="F:monooxygenase activity"/>
    <property type="evidence" value="ECO:0007669"/>
    <property type="project" value="UniProtKB-KW"/>
</dbReference>
<evidence type="ECO:0000259" key="7">
    <source>
        <dbReference type="Pfam" id="PF01494"/>
    </source>
</evidence>
<dbReference type="Proteomes" id="UP001202922">
    <property type="component" value="Unassembled WGS sequence"/>
</dbReference>
<dbReference type="Pfam" id="PF07976">
    <property type="entry name" value="Phe_hydrox_dim"/>
    <property type="match status" value="1"/>
</dbReference>
<dbReference type="Pfam" id="PF01494">
    <property type="entry name" value="FAD_binding_3"/>
    <property type="match status" value="1"/>
</dbReference>
<dbReference type="EMBL" id="JAKZBV010000001">
    <property type="protein sequence ID" value="MCH6470134.1"/>
    <property type="molecule type" value="Genomic_DNA"/>
</dbReference>
<dbReference type="PANTHER" id="PTHR43004:SF19">
    <property type="entry name" value="BINDING MONOOXYGENASE, PUTATIVE (JCVI)-RELATED"/>
    <property type="match status" value="1"/>
</dbReference>
<comment type="cofactor">
    <cofactor evidence="1">
        <name>FAD</name>
        <dbReference type="ChEBI" id="CHEBI:57692"/>
    </cofactor>
</comment>
<dbReference type="PRINTS" id="PR00420">
    <property type="entry name" value="RNGMNOXGNASE"/>
</dbReference>
<feature type="region of interest" description="Disordered" evidence="6">
    <location>
        <begin position="671"/>
        <end position="708"/>
    </location>
</feature>
<dbReference type="NCBIfam" id="NF006144">
    <property type="entry name" value="PRK08294.1"/>
    <property type="match status" value="1"/>
</dbReference>
<protein>
    <submittedName>
        <fullName evidence="9">FAD-binding monooxygenase</fullName>
    </submittedName>
</protein>
<dbReference type="SUPFAM" id="SSF51905">
    <property type="entry name" value="FAD/NAD(P)-binding domain"/>
    <property type="match status" value="1"/>
</dbReference>
<gene>
    <name evidence="9" type="ORF">L0M17_09120</name>
</gene>
<accession>A0ABS9U0D8</accession>
<keyword evidence="10" id="KW-1185">Reference proteome</keyword>
<organism evidence="9 10">
    <name type="scientific">Sinomonas terrae</name>
    <dbReference type="NCBI Taxonomy" id="2908838"/>
    <lineage>
        <taxon>Bacteria</taxon>
        <taxon>Bacillati</taxon>
        <taxon>Actinomycetota</taxon>
        <taxon>Actinomycetes</taxon>
        <taxon>Micrococcales</taxon>
        <taxon>Micrococcaceae</taxon>
        <taxon>Sinomonas</taxon>
    </lineage>
</organism>
<feature type="compositionally biased region" description="Low complexity" evidence="6">
    <location>
        <begin position="673"/>
        <end position="692"/>
    </location>
</feature>
<dbReference type="InterPro" id="IPR038220">
    <property type="entry name" value="PHOX_C_sf"/>
</dbReference>